<protein>
    <recommendedName>
        <fullName evidence="3">F-box domain-containing protein</fullName>
    </recommendedName>
</protein>
<evidence type="ECO:0000313" key="1">
    <source>
        <dbReference type="EMBL" id="KAH9829829.1"/>
    </source>
</evidence>
<organism evidence="1 2">
    <name type="scientific">Rhodofomes roseus</name>
    <dbReference type="NCBI Taxonomy" id="34475"/>
    <lineage>
        <taxon>Eukaryota</taxon>
        <taxon>Fungi</taxon>
        <taxon>Dikarya</taxon>
        <taxon>Basidiomycota</taxon>
        <taxon>Agaricomycotina</taxon>
        <taxon>Agaricomycetes</taxon>
        <taxon>Polyporales</taxon>
        <taxon>Rhodofomes</taxon>
    </lineage>
</organism>
<dbReference type="RefSeq" id="XP_047773192.1">
    <property type="nucleotide sequence ID" value="XM_047925228.1"/>
</dbReference>
<keyword evidence="2" id="KW-1185">Reference proteome</keyword>
<name>A0ABQ8JZR6_9APHY</name>
<reference evidence="1 2" key="1">
    <citation type="journal article" date="2021" name="Environ. Microbiol.">
        <title>Gene family expansions and transcriptome signatures uncover fungal adaptations to wood decay.</title>
        <authorList>
            <person name="Hage H."/>
            <person name="Miyauchi S."/>
            <person name="Viragh M."/>
            <person name="Drula E."/>
            <person name="Min B."/>
            <person name="Chaduli D."/>
            <person name="Navarro D."/>
            <person name="Favel A."/>
            <person name="Norest M."/>
            <person name="Lesage-Meessen L."/>
            <person name="Balint B."/>
            <person name="Merenyi Z."/>
            <person name="de Eugenio L."/>
            <person name="Morin E."/>
            <person name="Martinez A.T."/>
            <person name="Baldrian P."/>
            <person name="Stursova M."/>
            <person name="Martinez M.J."/>
            <person name="Novotny C."/>
            <person name="Magnuson J.K."/>
            <person name="Spatafora J.W."/>
            <person name="Maurice S."/>
            <person name="Pangilinan J."/>
            <person name="Andreopoulos W."/>
            <person name="LaButti K."/>
            <person name="Hundley H."/>
            <person name="Na H."/>
            <person name="Kuo A."/>
            <person name="Barry K."/>
            <person name="Lipzen A."/>
            <person name="Henrissat B."/>
            <person name="Riley R."/>
            <person name="Ahrendt S."/>
            <person name="Nagy L.G."/>
            <person name="Grigoriev I.V."/>
            <person name="Martin F."/>
            <person name="Rosso M.N."/>
        </authorList>
    </citation>
    <scope>NUCLEOTIDE SEQUENCE [LARGE SCALE GENOMIC DNA]</scope>
    <source>
        <strain evidence="1 2">CIRM-BRFM 1785</strain>
    </source>
</reference>
<dbReference type="GeneID" id="72005960"/>
<accession>A0ABQ8JZR6</accession>
<dbReference type="Gene3D" id="3.80.10.10">
    <property type="entry name" value="Ribonuclease Inhibitor"/>
    <property type="match status" value="1"/>
</dbReference>
<dbReference type="SUPFAM" id="SSF52047">
    <property type="entry name" value="RNI-like"/>
    <property type="match status" value="1"/>
</dbReference>
<dbReference type="Proteomes" id="UP000814176">
    <property type="component" value="Unassembled WGS sequence"/>
</dbReference>
<dbReference type="EMBL" id="JADCUA010000035">
    <property type="protein sequence ID" value="KAH9829829.1"/>
    <property type="molecule type" value="Genomic_DNA"/>
</dbReference>
<gene>
    <name evidence="1" type="ORF">C8Q71DRAFT_788665</name>
</gene>
<comment type="caution">
    <text evidence="1">The sequence shown here is derived from an EMBL/GenBank/DDBJ whole genome shotgun (WGS) entry which is preliminary data.</text>
</comment>
<proteinExistence type="predicted"/>
<evidence type="ECO:0000313" key="2">
    <source>
        <dbReference type="Proteomes" id="UP000814176"/>
    </source>
</evidence>
<sequence>MAEAVRRFGAGWIETLPPELWQIILDFAPSATIRECLAVSKLLHDVAAPIVFSALRIHFGAWQADSESGTQWAEGDCVRRSCSMLLHIMTDPIFASYVKHLDVLAFVDKKATFELCCLTKALGVMHNLRTFRWHTGSRMFSIPDNELMKTLASTCYRLCEYSLPIQCLSEIHGLKQLRATSVSLQFVDTNLWHSGSPLDDVDLACFASLFDVYRGFLTQLSVPSQVVLECPVFILQHLTHLTIDCTEDGDFGSIPIIFGSCNRLESLHIQSPEQPPDDLFATMAESPSALPLLTHLKINVEFPWGETRYDALAGFIRSKKKLRCLDFGEASVYLTMLAPVLSAIESLSGLEVLGLDITVDAFGEAESAYLQRIIPKTVTALRLELGYTQPGMENALKPASPWIELWASLPRLAFAYLAGDDEQHCPTLSADELADAVASLRLIGCRWRFREVERVDGEVKMSEPWSQTKVRFRTVQDFGCEDWEWLMRDHGLLSDFSYAR</sequence>
<dbReference type="InterPro" id="IPR032675">
    <property type="entry name" value="LRR_dom_sf"/>
</dbReference>
<evidence type="ECO:0008006" key="3">
    <source>
        <dbReference type="Google" id="ProtNLM"/>
    </source>
</evidence>